<dbReference type="Proteomes" id="UP001140206">
    <property type="component" value="Chromosome 1"/>
</dbReference>
<evidence type="ECO:0000313" key="4">
    <source>
        <dbReference type="Proteomes" id="UP001140206"/>
    </source>
</evidence>
<feature type="region of interest" description="Disordered" evidence="1">
    <location>
        <begin position="1151"/>
        <end position="1185"/>
    </location>
</feature>
<dbReference type="EMBL" id="JAMFTS010000001">
    <property type="protein sequence ID" value="KAJ4821087.1"/>
    <property type="molecule type" value="Genomic_DNA"/>
</dbReference>
<reference evidence="3" key="1">
    <citation type="submission" date="2022-08" db="EMBL/GenBank/DDBJ databases">
        <authorList>
            <person name="Marques A."/>
        </authorList>
    </citation>
    <scope>NUCLEOTIDE SEQUENCE</scope>
    <source>
        <strain evidence="3">RhyPub2mFocal</strain>
        <tissue evidence="3">Leaves</tissue>
    </source>
</reference>
<organism evidence="3 4">
    <name type="scientific">Rhynchospora pubera</name>
    <dbReference type="NCBI Taxonomy" id="906938"/>
    <lineage>
        <taxon>Eukaryota</taxon>
        <taxon>Viridiplantae</taxon>
        <taxon>Streptophyta</taxon>
        <taxon>Embryophyta</taxon>
        <taxon>Tracheophyta</taxon>
        <taxon>Spermatophyta</taxon>
        <taxon>Magnoliopsida</taxon>
        <taxon>Liliopsida</taxon>
        <taxon>Poales</taxon>
        <taxon>Cyperaceae</taxon>
        <taxon>Cyperoideae</taxon>
        <taxon>Rhynchosporeae</taxon>
        <taxon>Rhynchospora</taxon>
    </lineage>
</organism>
<feature type="region of interest" description="Disordered" evidence="1">
    <location>
        <begin position="1583"/>
        <end position="1608"/>
    </location>
</feature>
<evidence type="ECO:0000313" key="3">
    <source>
        <dbReference type="EMBL" id="KAJ4821087.1"/>
    </source>
</evidence>
<keyword evidence="4" id="KW-1185">Reference proteome</keyword>
<feature type="region of interest" description="Disordered" evidence="1">
    <location>
        <begin position="1774"/>
        <end position="1807"/>
    </location>
</feature>
<feature type="region of interest" description="Disordered" evidence="1">
    <location>
        <begin position="1622"/>
        <end position="1665"/>
    </location>
</feature>
<evidence type="ECO:0000259" key="2">
    <source>
        <dbReference type="Pfam" id="PF25569"/>
    </source>
</evidence>
<evidence type="ECO:0000256" key="1">
    <source>
        <dbReference type="SAM" id="MobiDB-lite"/>
    </source>
</evidence>
<feature type="compositionally biased region" description="Low complexity" evidence="1">
    <location>
        <begin position="1775"/>
        <end position="1786"/>
    </location>
</feature>
<dbReference type="Pfam" id="PF25569">
    <property type="entry name" value="TPR_ZFYVE26"/>
    <property type="match status" value="1"/>
</dbReference>
<dbReference type="PANTHER" id="PTHR35478">
    <property type="entry name" value="ZINC FINGER FYVE DOMAIN PROTEIN"/>
    <property type="match status" value="1"/>
</dbReference>
<name>A0AAV8HZT3_9POAL</name>
<feature type="compositionally biased region" description="Polar residues" evidence="1">
    <location>
        <begin position="1795"/>
        <end position="1807"/>
    </location>
</feature>
<accession>A0AAV8HZT3</accession>
<protein>
    <submittedName>
        <fullName evidence="3">Zinc finger FYVE domain protein</fullName>
    </submittedName>
</protein>
<sequence length="2390" mass="267730">MATEKEIALLSRVATNHLFLAQFEPLRAALLSLRKRHPDLASSFLRTIVSEGGQVEGVHWSTTCPSPSHLAWLASLELNEPHSNRLQVEFLILIQTALSKLTEEIDTDSEKECLNILSRLLDLGVERLKGKNELDEVSEEELTCLWKVFLKYADIFDAISVNIRNQASLQLKESGSSREGIEAIMRIPKSVQLANLREIKDCLDSDVIEGIFCRLPFLHHDFGVEEEEYKNALKELVMKCCSASCSYNSTFFVSRRNMSQVYAGLVQSSCTRLLHMLQVIQDEVFLEEIKKNGASSTSESVPLPLKKFLATTAEEREKYAGACIRDLYHYSRVSEKHVLELVVETSLYLIRKEQLQEASDVVSLFPLLYPLVAVLGWDMLSGNILLRRKLMWLFWRSKSKLLTEEKLFLHDKPSEKLSCFDHLCDLLCFELDVANYIAHEKSGQLWGLRNTLLFSETDTISSEETDLGCVDSFVENLILEKLSFQSPIKILFEAVPGIRFEDVIKFIKSQPVSSDRDAERRLRDIELVHMKYALESAIFSLSYIGRSSDNEEEDFQIAMSYLGKMQSHIESIQDFSRKVFMVIIVSSLFQIDHISIKEADSIPLSSLNRGTSQVASSDMVMAFIKTLLNIMRRSLAGIDTKTELLKAELGSAVKQAFEWRLSNARDAIDDMGWRFSLLQRLKPISRKWCWREALVILRGSPAKLLTLCMQRREYGIGEEIALRFSLPPEDKATLKLTRWIADSSPKEDLNASSYRDQLGQLATAFLYIDGAATIATSRDKCTVLLDHTRRLLSEIDTRKPPKVGPTYWEQIQEAALVSMMKRVIQRLQENLESEQSQSIQDMFVQYIPISPSNDTSKLGQMQRPLVLLHQTIDDAFKGKTQFLNGKLHNIAKALTDEDSDGSKREASCYKKGMVFGLGLRVLKSASKVAQKPITVPPISENGLESKESCNRIFTPLPANPSAYLSNFIIYIATIGDIFDGVDTTHNFNYFSLIYDWPKDLLTQLVFERGSTDAAEKAAEAMGVDFVHEIISSCVPPVFPPRSSHSWAWMPVYPVTSENTNSPKSEVSYKSALTTLQKPLYPLQLEVLKTLANLSPVRAVLAGVFGSSLISGDSEAERSYYEFALEQSERYPTLNRWIQVQSNLHRVSESALASKTGIEQKKERSRLKRLREPEQDTETKANGPFKAENLSTSIDLGYLTPKEESEIADVCFDQNTCISFDDDEGPYEAAVEKLINEGKLMDALAVSDKCLRDGASDQLLQLLIESVEETQDQLQSSSHNFESGTWQYCLRLRDKKLAAHLALKSGEGWSQAISGLGQFGLQVRWFQVHLSVRHLHNWDSDAAINVLSMCICHLPEADPLRSEIFQKRRALQRYRHILSADDRYNNWQEVEASCKADGEGLALRLASKGAVSAALEVAESASLSANFRRELQGRQLVKLLTTDPLSGGGPAAASRFLSSLRDSDDALPVAIGAMELLPDLRSKQLLVHFFLKRSAGNFSATDLERLNSWALGLRVLALLPLPQQQKCSALHEYPRLILEVLLMMKQLQSASLVLKEFPSLRDDSLILKYAQKAISINVSSPRENRISISSTRPKQKKLSTTAQPPKLSITESIGNLQKRAFSWGSRDNGGSGTPVKSTPNSDQRKRKSSNLGPIERASPGERLPNDVSERVQFVSVSEEWVLTGDPVKDDEIRSVHRYSSSPDIALFKALLSLCSDELVAAKGAVNLCISQMQTVLSCQYLPRCASMEIMSRAYHATETYVQALAQARSQLRKTPTIGSDTLSSSESSHLEGDRASITSGSASPSQGEVSDLLGQAELWLGRAELLQSLLGSGISASLEDTIDKDSSSQLRDRLIKDELYSMAIYTCKKCKINAFPVWNAWGHALIRMEHYAQARVKFKQAVQLYNGDPTQVVLEIINAVEGSPPVDISSARSMYENLAKSAASILDDSLSADAYLNVLYMPSTFPRSERSRQSMNSRSILSGTDIIAGPRSNLDAVRYAECIHYLQEYARPQLLLFMFKHGHYEEACSLFLQSSFPSLQLEGGGAGSTSSIQRADSLANDYGSVDDLCELCIGYGAMSDLAGTLQSSMESPAVQQDQRMKEHVLNLLIRICNYCETHRHFNYLYQFLVIRGDDVAAGLCCIQLFMNSMSQEEALKHLANAKVHFDEAALARDRPAGPLPRMVPKNATRIKSASDKMTKEMIMKFSPRVSFQIDVVKALNAFEGPQWKTSLFGNPSDPETFRRRCVVVETLAEKHFNLAFQILHEFNLPAVDIYAGVVTNLGLKKRSREITEFLKNIKGTIEDDEWDQVVSTAISIYVTKHKERPDKLVDMIKSSHRKVLALVICGRLKGAFQVASRSGSVADVQYVAHQAMTGNFPQVVDLCKNWLRQYM</sequence>
<feature type="domain" description="ZFYVE26-like TPR repeats" evidence="2">
    <location>
        <begin position="2268"/>
        <end position="2386"/>
    </location>
</feature>
<gene>
    <name evidence="3" type="ORF">LUZ62_033653</name>
</gene>
<feature type="compositionally biased region" description="Basic and acidic residues" evidence="1">
    <location>
        <begin position="1169"/>
        <end position="1178"/>
    </location>
</feature>
<dbReference type="PANTHER" id="PTHR35478:SF1">
    <property type="entry name" value="ZINC FINGER FYVE DOMAIN-CONTAINING PROTEIN 26"/>
    <property type="match status" value="1"/>
</dbReference>
<proteinExistence type="predicted"/>
<dbReference type="InterPro" id="IPR057946">
    <property type="entry name" value="TPR_ZFYVE26"/>
</dbReference>
<comment type="caution">
    <text evidence="3">The sequence shown here is derived from an EMBL/GenBank/DDBJ whole genome shotgun (WGS) entry which is preliminary data.</text>
</comment>